<dbReference type="Gene3D" id="3.30.470.20">
    <property type="entry name" value="ATP-grasp fold, B domain"/>
    <property type="match status" value="1"/>
</dbReference>
<dbReference type="InterPro" id="IPR011764">
    <property type="entry name" value="Biotin_carboxylation_dom"/>
</dbReference>
<dbReference type="PROSITE" id="PS00867">
    <property type="entry name" value="CPSASE_2"/>
    <property type="match status" value="1"/>
</dbReference>
<evidence type="ECO:0000256" key="1">
    <source>
        <dbReference type="ARBA" id="ARBA00001938"/>
    </source>
</evidence>
<evidence type="ECO:0000256" key="8">
    <source>
        <dbReference type="PROSITE-ProRule" id="PRU00409"/>
    </source>
</evidence>
<dbReference type="Gene3D" id="3.40.50.20">
    <property type="match status" value="1"/>
</dbReference>
<dbReference type="Gene3D" id="3.30.1490.20">
    <property type="entry name" value="ATP-grasp fold, A domain"/>
    <property type="match status" value="1"/>
</dbReference>
<name>A0A8G2FD27_ACIRU</name>
<dbReference type="InterPro" id="IPR013815">
    <property type="entry name" value="ATP_grasp_subdomain_1"/>
</dbReference>
<dbReference type="PROSITE" id="PS00866">
    <property type="entry name" value="CPSASE_1"/>
    <property type="match status" value="1"/>
</dbReference>
<dbReference type="InterPro" id="IPR011053">
    <property type="entry name" value="Single_hybrid_motif"/>
</dbReference>
<dbReference type="SUPFAM" id="SSF52440">
    <property type="entry name" value="PreATP-grasp domain"/>
    <property type="match status" value="1"/>
</dbReference>
<dbReference type="InterPro" id="IPR011761">
    <property type="entry name" value="ATP-grasp"/>
</dbReference>
<keyword evidence="3" id="KW-0436">Ligase</keyword>
<dbReference type="GO" id="GO:0005524">
    <property type="term" value="F:ATP binding"/>
    <property type="evidence" value="ECO:0007669"/>
    <property type="project" value="UniProtKB-UniRule"/>
</dbReference>
<dbReference type="PROSITE" id="PS50968">
    <property type="entry name" value="BIOTINYL_LIPOYL"/>
    <property type="match status" value="1"/>
</dbReference>
<dbReference type="InterPro" id="IPR016185">
    <property type="entry name" value="PreATP-grasp_dom_sf"/>
</dbReference>
<dbReference type="SUPFAM" id="SSF56059">
    <property type="entry name" value="Glutathione synthetase ATP-binding domain-like"/>
    <property type="match status" value="1"/>
</dbReference>
<dbReference type="Pfam" id="PF02785">
    <property type="entry name" value="Biotin_carb_C"/>
    <property type="match status" value="1"/>
</dbReference>
<evidence type="ECO:0000313" key="13">
    <source>
        <dbReference type="Proteomes" id="UP000186308"/>
    </source>
</evidence>
<dbReference type="SMART" id="SM00878">
    <property type="entry name" value="Biotin_carb_C"/>
    <property type="match status" value="1"/>
</dbReference>
<dbReference type="NCBIfam" id="NF006367">
    <property type="entry name" value="PRK08591.1"/>
    <property type="match status" value="1"/>
</dbReference>
<dbReference type="GO" id="GO:0046872">
    <property type="term" value="F:metal ion binding"/>
    <property type="evidence" value="ECO:0007669"/>
    <property type="project" value="InterPro"/>
</dbReference>
<evidence type="ECO:0000256" key="2">
    <source>
        <dbReference type="ARBA" id="ARBA00001953"/>
    </source>
</evidence>
<dbReference type="GO" id="GO:0016874">
    <property type="term" value="F:ligase activity"/>
    <property type="evidence" value="ECO:0007669"/>
    <property type="project" value="UniProtKB-KW"/>
</dbReference>
<feature type="domain" description="ATP-grasp" evidence="10">
    <location>
        <begin position="121"/>
        <end position="317"/>
    </location>
</feature>
<dbReference type="FunFam" id="3.30.470.20:FF:000028">
    <property type="entry name" value="Methylcrotonoyl-CoA carboxylase subunit alpha, mitochondrial"/>
    <property type="match status" value="1"/>
</dbReference>
<gene>
    <name evidence="12" type="ORF">SAMN05421828_10794</name>
</gene>
<evidence type="ECO:0000256" key="7">
    <source>
        <dbReference type="ARBA" id="ARBA00023267"/>
    </source>
</evidence>
<dbReference type="InterPro" id="IPR001882">
    <property type="entry name" value="Biotin_BS"/>
</dbReference>
<dbReference type="Pfam" id="PF21139">
    <property type="entry name" value="BT_MCC_alpha"/>
    <property type="match status" value="1"/>
</dbReference>
<dbReference type="InterPro" id="IPR005481">
    <property type="entry name" value="BC-like_N"/>
</dbReference>
<accession>A0A8G2FD27</accession>
<dbReference type="Proteomes" id="UP000186308">
    <property type="component" value="Unassembled WGS sequence"/>
</dbReference>
<reference evidence="12 13" key="1">
    <citation type="submission" date="2017-01" db="EMBL/GenBank/DDBJ databases">
        <authorList>
            <person name="Varghese N."/>
            <person name="Submissions S."/>
        </authorList>
    </citation>
    <scope>NUCLEOTIDE SEQUENCE [LARGE SCALE GENOMIC DNA]</scope>
    <source>
        <strain evidence="12 13">ATCC 35905</strain>
    </source>
</reference>
<dbReference type="InterPro" id="IPR005479">
    <property type="entry name" value="CPAse_ATP-bd"/>
</dbReference>
<dbReference type="CDD" id="cd06850">
    <property type="entry name" value="biotinyl_domain"/>
    <property type="match status" value="1"/>
</dbReference>
<feature type="domain" description="Biotin carboxylation" evidence="11">
    <location>
        <begin position="2"/>
        <end position="447"/>
    </location>
</feature>
<dbReference type="InterPro" id="IPR005482">
    <property type="entry name" value="Biotin_COase_C"/>
</dbReference>
<dbReference type="InterPro" id="IPR003016">
    <property type="entry name" value="2-oxoA_DH_lipoyl-BS"/>
</dbReference>
<dbReference type="PROSITE" id="PS00188">
    <property type="entry name" value="BIOTIN"/>
    <property type="match status" value="1"/>
</dbReference>
<dbReference type="Gene3D" id="2.40.50.100">
    <property type="match status" value="1"/>
</dbReference>
<feature type="domain" description="Lipoyl-binding" evidence="9">
    <location>
        <begin position="588"/>
        <end position="664"/>
    </location>
</feature>
<dbReference type="EMBL" id="FTNE01000007">
    <property type="protein sequence ID" value="SIQ64441.1"/>
    <property type="molecule type" value="Genomic_DNA"/>
</dbReference>
<comment type="cofactor">
    <cofactor evidence="1">
        <name>(R)-lipoate</name>
        <dbReference type="ChEBI" id="CHEBI:83088"/>
    </cofactor>
</comment>
<dbReference type="InterPro" id="IPR050856">
    <property type="entry name" value="Biotin_carboxylase_complex"/>
</dbReference>
<dbReference type="InterPro" id="IPR000089">
    <property type="entry name" value="Biotin_lipoyl"/>
</dbReference>
<comment type="caution">
    <text evidence="12">The sequence shown here is derived from an EMBL/GenBank/DDBJ whole genome shotgun (WGS) entry which is preliminary data.</text>
</comment>
<dbReference type="Pfam" id="PF02786">
    <property type="entry name" value="CPSase_L_D2"/>
    <property type="match status" value="1"/>
</dbReference>
<dbReference type="AlphaFoldDB" id="A0A8G2FD27"/>
<evidence type="ECO:0000259" key="10">
    <source>
        <dbReference type="PROSITE" id="PS50975"/>
    </source>
</evidence>
<proteinExistence type="predicted"/>
<sequence>MMFDTILIANRGEIACRIIRTARRMGIRSIAVFSEADRSAAHVALADAAVAIGPAAARDSYLDGARIIAAAREAGAQAIHPGYGFLSENAAFAEACTAAGLIFIGPPAAAIRAMGSKSAAKSLMERAGVPLVPGYHGTDQAPDRLAAHAASIGYPVLIKASAGGGGKGMRIVTAPADFAAALDLAKGEARAAFGDDQILIEKYLTRPRHIEIQVFADTHGNVVSLFERDCSIQRRHQKIIEEAPAPLISDDQRFTMGEAACAAARAIDYVGAGTVEFIAEGGDFHFMEMNTRLQVEHPVTELITGLDLVEWQFRVAAGEALPLTQNEIERTGHAIEIRLYAEDPLRDFAPSTGTIHHLRLPEPSAHIRIDAGVRQGDAVSIHYDPMIAKLIAWDHDRASAIRHLARALAALEIDGVRTNLPVLRRIIGHPDFAAADLDTGFIARHEPILLAPAAPASPAVIAAAAHRWLHDLPRHAAPSDPHSPWTLKSAWRLNGPAYQDVTFDDGTAQFAIRIHPAAAGQLTIDHAGASTTAAIAVLPDDRLAITIDHLTTTLTALRHTDPAQHDHIVIFADGARHALRIVDPFAGTGTAHAASGLVTTPMPGRVIAVGVAPGDTVAAGDLLVTVEAMKVQFRITAPRGGVVTALSCAVGDLVEDGAELAVIEPAPRPITG</sequence>
<keyword evidence="7" id="KW-0092">Biotin</keyword>
<keyword evidence="4 8" id="KW-0547">Nucleotide-binding</keyword>
<dbReference type="InterPro" id="IPR048429">
    <property type="entry name" value="MCC_alpha_BT"/>
</dbReference>
<evidence type="ECO:0000313" key="12">
    <source>
        <dbReference type="EMBL" id="SIQ64441.1"/>
    </source>
</evidence>
<evidence type="ECO:0000256" key="5">
    <source>
        <dbReference type="ARBA" id="ARBA00022823"/>
    </source>
</evidence>
<dbReference type="Gene3D" id="3.30.700.40">
    <property type="match status" value="1"/>
</dbReference>
<dbReference type="FunFam" id="3.30.1490.20:FF:000003">
    <property type="entry name" value="acetyl-CoA carboxylase isoform X1"/>
    <property type="match status" value="1"/>
</dbReference>
<evidence type="ECO:0000259" key="9">
    <source>
        <dbReference type="PROSITE" id="PS50968"/>
    </source>
</evidence>
<dbReference type="SUPFAM" id="SSF51246">
    <property type="entry name" value="Rudiment single hybrid motif"/>
    <property type="match status" value="1"/>
</dbReference>
<dbReference type="Pfam" id="PF00289">
    <property type="entry name" value="Biotin_carb_N"/>
    <property type="match status" value="1"/>
</dbReference>
<keyword evidence="6 8" id="KW-0067">ATP-binding</keyword>
<evidence type="ECO:0000256" key="6">
    <source>
        <dbReference type="ARBA" id="ARBA00022840"/>
    </source>
</evidence>
<dbReference type="PROSITE" id="PS50975">
    <property type="entry name" value="ATP_GRASP"/>
    <property type="match status" value="1"/>
</dbReference>
<dbReference type="SMART" id="SM01209">
    <property type="entry name" value="GARS_A"/>
    <property type="match status" value="1"/>
</dbReference>
<dbReference type="PROSITE" id="PS50979">
    <property type="entry name" value="BC"/>
    <property type="match status" value="1"/>
</dbReference>
<evidence type="ECO:0000259" key="11">
    <source>
        <dbReference type="PROSITE" id="PS50979"/>
    </source>
</evidence>
<dbReference type="Pfam" id="PF00364">
    <property type="entry name" value="Biotin_lipoyl"/>
    <property type="match status" value="1"/>
</dbReference>
<dbReference type="PANTHER" id="PTHR18866">
    <property type="entry name" value="CARBOXYLASE:PYRUVATE/ACETYL-COA/PROPIONYL-COA CARBOXYLASE"/>
    <property type="match status" value="1"/>
</dbReference>
<dbReference type="PROSITE" id="PS00189">
    <property type="entry name" value="LIPOYL"/>
    <property type="match status" value="1"/>
</dbReference>
<dbReference type="PANTHER" id="PTHR18866:SF33">
    <property type="entry name" value="METHYLCROTONOYL-COA CARBOXYLASE SUBUNIT ALPHA, MITOCHONDRIAL-RELATED"/>
    <property type="match status" value="1"/>
</dbReference>
<evidence type="ECO:0000256" key="3">
    <source>
        <dbReference type="ARBA" id="ARBA00022598"/>
    </source>
</evidence>
<keyword evidence="5" id="KW-0450">Lipoyl</keyword>
<dbReference type="FunFam" id="3.40.50.20:FF:000010">
    <property type="entry name" value="Propionyl-CoA carboxylase subunit alpha"/>
    <property type="match status" value="1"/>
</dbReference>
<protein>
    <submittedName>
        <fullName evidence="12">3-methylcrotonyl-CoA carboxylase alpha subunit</fullName>
    </submittedName>
</protein>
<keyword evidence="13" id="KW-1185">Reference proteome</keyword>
<comment type="cofactor">
    <cofactor evidence="2">
        <name>biotin</name>
        <dbReference type="ChEBI" id="CHEBI:57586"/>
    </cofactor>
</comment>
<dbReference type="InterPro" id="IPR011054">
    <property type="entry name" value="Rudment_hybrid_motif"/>
</dbReference>
<evidence type="ECO:0000256" key="4">
    <source>
        <dbReference type="ARBA" id="ARBA00022741"/>
    </source>
</evidence>
<organism evidence="12 13">
    <name type="scientific">Acidiphilium rubrum</name>
    <dbReference type="NCBI Taxonomy" id="526"/>
    <lineage>
        <taxon>Bacteria</taxon>
        <taxon>Pseudomonadati</taxon>
        <taxon>Pseudomonadota</taxon>
        <taxon>Alphaproteobacteria</taxon>
        <taxon>Acetobacterales</taxon>
        <taxon>Acidocellaceae</taxon>
        <taxon>Acidiphilium</taxon>
    </lineage>
</organism>
<dbReference type="SUPFAM" id="SSF51230">
    <property type="entry name" value="Single hybrid motif"/>
    <property type="match status" value="1"/>
</dbReference>